<dbReference type="GO" id="GO:0005875">
    <property type="term" value="C:microtubule associated complex"/>
    <property type="evidence" value="ECO:0007669"/>
    <property type="project" value="TreeGrafter"/>
</dbReference>
<evidence type="ECO:0000256" key="8">
    <source>
        <dbReference type="RuleBase" id="RU000394"/>
    </source>
</evidence>
<dbReference type="PROSITE" id="PS00411">
    <property type="entry name" value="KINESIN_MOTOR_1"/>
    <property type="match status" value="1"/>
</dbReference>
<evidence type="ECO:0000256" key="5">
    <source>
        <dbReference type="ARBA" id="ARBA00023054"/>
    </source>
</evidence>
<evidence type="ECO:0000313" key="11">
    <source>
        <dbReference type="EMBL" id="BFG00690.1"/>
    </source>
</evidence>
<dbReference type="Gene3D" id="1.10.150.280">
    <property type="entry name" value="AF1531-like domain"/>
    <property type="match status" value="1"/>
</dbReference>
<dbReference type="Proteomes" id="UP001500889">
    <property type="component" value="Chromosome A"/>
</dbReference>
<dbReference type="Pfam" id="PF00225">
    <property type="entry name" value="Kinesin"/>
    <property type="match status" value="1"/>
</dbReference>
<dbReference type="SUPFAM" id="SSF52540">
    <property type="entry name" value="P-loop containing nucleoside triphosphate hydrolases"/>
    <property type="match status" value="1"/>
</dbReference>
<feature type="region of interest" description="Disordered" evidence="9">
    <location>
        <begin position="331"/>
        <end position="388"/>
    </location>
</feature>
<dbReference type="InterPro" id="IPR019821">
    <property type="entry name" value="Kinesin_motor_CS"/>
</dbReference>
<dbReference type="InterPro" id="IPR010994">
    <property type="entry name" value="RuvA_2-like"/>
</dbReference>
<evidence type="ECO:0000259" key="10">
    <source>
        <dbReference type="PROSITE" id="PS50067"/>
    </source>
</evidence>
<dbReference type="InterPro" id="IPR027417">
    <property type="entry name" value="P-loop_NTPase"/>
</dbReference>
<feature type="region of interest" description="Disordered" evidence="9">
    <location>
        <begin position="557"/>
        <end position="576"/>
    </location>
</feature>
<dbReference type="GO" id="GO:0008017">
    <property type="term" value="F:microtubule binding"/>
    <property type="evidence" value="ECO:0007669"/>
    <property type="project" value="InterPro"/>
</dbReference>
<comment type="subcellular location">
    <subcellularLocation>
        <location evidence="1">Cytoplasm</location>
        <location evidence="1">Cytoskeleton</location>
    </subcellularLocation>
</comment>
<evidence type="ECO:0000256" key="9">
    <source>
        <dbReference type="SAM" id="MobiDB-lite"/>
    </source>
</evidence>
<evidence type="ECO:0000256" key="4">
    <source>
        <dbReference type="ARBA" id="ARBA00022840"/>
    </source>
</evidence>
<keyword evidence="12" id="KW-1185">Reference proteome</keyword>
<name>A0AAU9FYK6_DROMD</name>
<dbReference type="SMART" id="SM00129">
    <property type="entry name" value="KISc"/>
    <property type="match status" value="1"/>
</dbReference>
<dbReference type="CDD" id="cd00106">
    <property type="entry name" value="KISc"/>
    <property type="match status" value="1"/>
</dbReference>
<evidence type="ECO:0000256" key="2">
    <source>
        <dbReference type="ARBA" id="ARBA00022490"/>
    </source>
</evidence>
<dbReference type="Pfam" id="PF12836">
    <property type="entry name" value="HHH_3"/>
    <property type="match status" value="1"/>
</dbReference>
<keyword evidence="2" id="KW-0963">Cytoplasm</keyword>
<feature type="binding site" evidence="7">
    <location>
        <begin position="86"/>
        <end position="93"/>
    </location>
    <ligand>
        <name>ATP</name>
        <dbReference type="ChEBI" id="CHEBI:30616"/>
    </ligand>
</feature>
<evidence type="ECO:0000256" key="3">
    <source>
        <dbReference type="ARBA" id="ARBA00022741"/>
    </source>
</evidence>
<dbReference type="InterPro" id="IPR036961">
    <property type="entry name" value="Kinesin_motor_dom_sf"/>
</dbReference>
<dbReference type="EMBL" id="AP029266">
    <property type="protein sequence ID" value="BFG00690.1"/>
    <property type="molecule type" value="Genomic_DNA"/>
</dbReference>
<dbReference type="PROSITE" id="PS50067">
    <property type="entry name" value="KINESIN_MOTOR_2"/>
    <property type="match status" value="1"/>
</dbReference>
<dbReference type="InterPro" id="IPR001752">
    <property type="entry name" value="Kinesin_motor_dom"/>
</dbReference>
<keyword evidence="5" id="KW-0175">Coiled coil</keyword>
<keyword evidence="8" id="KW-0493">Microtubule</keyword>
<protein>
    <recommendedName>
        <fullName evidence="8">Kinesin-like protein</fullName>
    </recommendedName>
</protein>
<evidence type="ECO:0000256" key="6">
    <source>
        <dbReference type="ARBA" id="ARBA00023212"/>
    </source>
</evidence>
<keyword evidence="7 8" id="KW-0505">Motor protein</keyword>
<keyword evidence="4 7" id="KW-0067">ATP-binding</keyword>
<dbReference type="AlphaFoldDB" id="A0AAU9FYK6"/>
<dbReference type="GO" id="GO:0007052">
    <property type="term" value="P:mitotic spindle organization"/>
    <property type="evidence" value="ECO:0007669"/>
    <property type="project" value="TreeGrafter"/>
</dbReference>
<dbReference type="SUPFAM" id="SSF47781">
    <property type="entry name" value="RuvA domain 2-like"/>
    <property type="match status" value="1"/>
</dbReference>
<keyword evidence="6" id="KW-0206">Cytoskeleton</keyword>
<feature type="region of interest" description="Disordered" evidence="9">
    <location>
        <begin position="450"/>
        <end position="490"/>
    </location>
</feature>
<feature type="compositionally biased region" description="Pro residues" evidence="9">
    <location>
        <begin position="479"/>
        <end position="488"/>
    </location>
</feature>
<dbReference type="Gene3D" id="3.40.850.10">
    <property type="entry name" value="Kinesin motor domain"/>
    <property type="match status" value="1"/>
</dbReference>
<accession>A0AAU9FYK6</accession>
<feature type="compositionally biased region" description="Low complexity" evidence="9">
    <location>
        <begin position="560"/>
        <end position="576"/>
    </location>
</feature>
<feature type="compositionally biased region" description="Low complexity" evidence="9">
    <location>
        <begin position="335"/>
        <end position="352"/>
    </location>
</feature>
<evidence type="ECO:0000256" key="7">
    <source>
        <dbReference type="PROSITE-ProRule" id="PRU00283"/>
    </source>
</evidence>
<reference evidence="11 12" key="1">
    <citation type="submission" date="2024-02" db="EMBL/GenBank/DDBJ databases">
        <title>A chromosome-level genome assembly of Drosophila madeirensis, a fruit fly species endemic to Madeira island.</title>
        <authorList>
            <person name="Tomihara K."/>
            <person name="Llopart A."/>
            <person name="Yamamoto D."/>
        </authorList>
    </citation>
    <scope>NUCLEOTIDE SEQUENCE [LARGE SCALE GENOMIC DNA]</scope>
    <source>
        <strain evidence="11 12">RF1</strain>
    </source>
</reference>
<dbReference type="PRINTS" id="PR00380">
    <property type="entry name" value="KINESINHEAVY"/>
</dbReference>
<dbReference type="PANTHER" id="PTHR47969:SF15">
    <property type="entry name" value="CHROMOSOME-ASSOCIATED KINESIN KIF4A-RELATED"/>
    <property type="match status" value="1"/>
</dbReference>
<organism evidence="11 12">
    <name type="scientific">Drosophila madeirensis</name>
    <name type="common">Fruit fly</name>
    <dbReference type="NCBI Taxonomy" id="30013"/>
    <lineage>
        <taxon>Eukaryota</taxon>
        <taxon>Metazoa</taxon>
        <taxon>Ecdysozoa</taxon>
        <taxon>Arthropoda</taxon>
        <taxon>Hexapoda</taxon>
        <taxon>Insecta</taxon>
        <taxon>Pterygota</taxon>
        <taxon>Neoptera</taxon>
        <taxon>Endopterygota</taxon>
        <taxon>Diptera</taxon>
        <taxon>Brachycera</taxon>
        <taxon>Muscomorpha</taxon>
        <taxon>Ephydroidea</taxon>
        <taxon>Drosophilidae</taxon>
        <taxon>Drosophila</taxon>
        <taxon>Sophophora</taxon>
    </lineage>
</organism>
<dbReference type="GO" id="GO:0005524">
    <property type="term" value="F:ATP binding"/>
    <property type="evidence" value="ECO:0007669"/>
    <property type="project" value="UniProtKB-UniRule"/>
</dbReference>
<comment type="similarity">
    <text evidence="7 8">Belongs to the TRAFAC class myosin-kinesin ATPase superfamily. Kinesin family.</text>
</comment>
<dbReference type="GO" id="GO:0007018">
    <property type="term" value="P:microtubule-based movement"/>
    <property type="evidence" value="ECO:0007669"/>
    <property type="project" value="InterPro"/>
</dbReference>
<dbReference type="GO" id="GO:0003777">
    <property type="term" value="F:microtubule motor activity"/>
    <property type="evidence" value="ECO:0007669"/>
    <property type="project" value="InterPro"/>
</dbReference>
<feature type="compositionally biased region" description="Polar residues" evidence="9">
    <location>
        <begin position="360"/>
        <end position="380"/>
    </location>
</feature>
<gene>
    <name evidence="11" type="ORF">DMAD_00621</name>
</gene>
<feature type="domain" description="Kinesin motor" evidence="10">
    <location>
        <begin position="8"/>
        <end position="321"/>
    </location>
</feature>
<evidence type="ECO:0000256" key="1">
    <source>
        <dbReference type="ARBA" id="ARBA00004245"/>
    </source>
</evidence>
<feature type="compositionally biased region" description="Polar residues" evidence="9">
    <location>
        <begin position="450"/>
        <end position="468"/>
    </location>
</feature>
<dbReference type="GO" id="GO:0051231">
    <property type="term" value="P:spindle elongation"/>
    <property type="evidence" value="ECO:0007669"/>
    <property type="project" value="TreeGrafter"/>
</dbReference>
<dbReference type="GO" id="GO:0005874">
    <property type="term" value="C:microtubule"/>
    <property type="evidence" value="ECO:0007669"/>
    <property type="project" value="UniProtKB-KW"/>
</dbReference>
<dbReference type="InterPro" id="IPR027640">
    <property type="entry name" value="Kinesin-like_fam"/>
</dbReference>
<keyword evidence="3 7" id="KW-0547">Nucleotide-binding</keyword>
<dbReference type="PANTHER" id="PTHR47969">
    <property type="entry name" value="CHROMOSOME-ASSOCIATED KINESIN KIF4A-RELATED"/>
    <property type="match status" value="1"/>
</dbReference>
<proteinExistence type="inferred from homology"/>
<evidence type="ECO:0000313" key="12">
    <source>
        <dbReference type="Proteomes" id="UP001500889"/>
    </source>
</evidence>
<sequence>MEYDKLSPVRVGVREAPFRSFLGRQEPSIVHFSPEAGNSLVVDQNDYHFDHAFRSTVSQLELYGALIMPLVGKVFCGFECTVMAYGQTGTGKSYSMGMTADNQATSEEHLGVLPRCLCDILDRVAAKQENTLERIQVSASYIEIYNEKAYDLLAATPMDPMLASRSDSCTCLPLASQEDLQRLLQLGNNNRHVRRTNMNANSSRSHAIVTIHLRRQGGQLSRMNIVDLAGSEGVRRTGHKGVARQEGVSINMGLLSVNKVVMAMAAGHAVIPYRDSVLTTVLQKSLTSQSYLTLLACISPHACDLSETISTLRFAKSAKRLRLNPQQLMMSRNHQLQQQQQRQQQQTLAARTPHALRRPLTSSTTVKVSRPTQHGAQNSYYLMPPKNTKSMPLMQLQRTRSEMGLTPKAKKRAREELQLEMTMDAPSDSHHSAISLVEKGCSGAVSLSNSETETTLVEPLSGSNVTLKQDQEQDSNGPMGPPQPPPAIPLFHSSLLSIAEEPDSQQQKLQQRQLLFDNTCSPIVLPAAGPLEMSGIQPLEISDMPVLRVRRSARLNFNSNRQQSSTEQQLQQNQNGLRRSMRLAVKLESAAVTANHLLATQNSGSAGGSRKRLNAATKRWINKQRNTFLNQLNTADERELVKLPGIGRKTACSLVMQRNRLGGFQSLRQVQQLPIWTHVTWNSVCSANGLDPYVKCM</sequence>